<accession>A0A150QHW3</accession>
<reference evidence="1 2" key="1">
    <citation type="submission" date="2014-02" db="EMBL/GenBank/DDBJ databases">
        <title>The small core and large imbalanced accessory genome model reveals a collaborative survival strategy of Sorangium cellulosum strains in nature.</title>
        <authorList>
            <person name="Han K."/>
            <person name="Peng R."/>
            <person name="Blom J."/>
            <person name="Li Y.-Z."/>
        </authorList>
    </citation>
    <scope>NUCLEOTIDE SEQUENCE [LARGE SCALE GENOMIC DNA]</scope>
    <source>
        <strain evidence="1 2">So0157-18</strain>
    </source>
</reference>
<protein>
    <recommendedName>
        <fullName evidence="3">Outer membrane protein beta-barrel domain-containing protein</fullName>
    </recommendedName>
</protein>
<evidence type="ECO:0000313" key="2">
    <source>
        <dbReference type="Proteomes" id="UP000075604"/>
    </source>
</evidence>
<proteinExistence type="predicted"/>
<gene>
    <name evidence="1" type="ORF">BE04_37330</name>
</gene>
<evidence type="ECO:0008006" key="3">
    <source>
        <dbReference type="Google" id="ProtNLM"/>
    </source>
</evidence>
<sequence length="145" mass="15376">MTLSFGVRRSDWSIAVEGRGLVSLAQGVEGVLVGTTGFAAVTLACYRGGPLFGCGIATLGAVRFSPRDPWTMTSRSDSVFGLGARLGAEWPLSRRWSVQGYAEAIWMVNEAAFTRVTHDSATPAPLRWTSSPLGSVFGLGVTATY</sequence>
<dbReference type="AlphaFoldDB" id="A0A150QHW3"/>
<organism evidence="1 2">
    <name type="scientific">Sorangium cellulosum</name>
    <name type="common">Polyangium cellulosum</name>
    <dbReference type="NCBI Taxonomy" id="56"/>
    <lineage>
        <taxon>Bacteria</taxon>
        <taxon>Pseudomonadati</taxon>
        <taxon>Myxococcota</taxon>
        <taxon>Polyangia</taxon>
        <taxon>Polyangiales</taxon>
        <taxon>Polyangiaceae</taxon>
        <taxon>Sorangium</taxon>
    </lineage>
</organism>
<dbReference type="EMBL" id="JELX01000239">
    <property type="protein sequence ID" value="KYF67585.1"/>
    <property type="molecule type" value="Genomic_DNA"/>
</dbReference>
<name>A0A150QHW3_SORCE</name>
<evidence type="ECO:0000313" key="1">
    <source>
        <dbReference type="EMBL" id="KYF67585.1"/>
    </source>
</evidence>
<dbReference type="Proteomes" id="UP000075604">
    <property type="component" value="Unassembled WGS sequence"/>
</dbReference>
<comment type="caution">
    <text evidence="1">The sequence shown here is derived from an EMBL/GenBank/DDBJ whole genome shotgun (WGS) entry which is preliminary data.</text>
</comment>